<gene>
    <name evidence="9" type="ORF">CLEI1391_LOCUS19747</name>
</gene>
<evidence type="ECO:0000259" key="8">
    <source>
        <dbReference type="PROSITE" id="PS51519"/>
    </source>
</evidence>
<dbReference type="InterPro" id="IPR044607">
    <property type="entry name" value="RKD-like"/>
</dbReference>
<evidence type="ECO:0000313" key="9">
    <source>
        <dbReference type="EMBL" id="CAD8695561.1"/>
    </source>
</evidence>
<feature type="region of interest" description="Disordered" evidence="7">
    <location>
        <begin position="463"/>
        <end position="502"/>
    </location>
</feature>
<feature type="compositionally biased region" description="Low complexity" evidence="7">
    <location>
        <begin position="172"/>
        <end position="183"/>
    </location>
</feature>
<keyword evidence="4" id="KW-0238">DNA-binding</keyword>
<dbReference type="PROSITE" id="PS51519">
    <property type="entry name" value="RWP_RK"/>
    <property type="match status" value="1"/>
</dbReference>
<feature type="compositionally biased region" description="Pro residues" evidence="7">
    <location>
        <begin position="359"/>
        <end position="370"/>
    </location>
</feature>
<evidence type="ECO:0000256" key="2">
    <source>
        <dbReference type="ARBA" id="ARBA00023015"/>
    </source>
</evidence>
<feature type="compositionally biased region" description="Gly residues" evidence="7">
    <location>
        <begin position="222"/>
        <end position="232"/>
    </location>
</feature>
<sequence>MGLAPGAHAVAVNMPAVHGSVAESEDTQSEDERSTAKGQPRQKSSRFKNITREQLRQCFHLPREEACAVLQVSTNCLKRVCRKHGISRWPHRKLQFLDNLAHSCSSYSTDRSPEEIQELLVLIAEEKASVMADPNHMVNEQLLHARMATYKARYRAKGKANEGRKGGGKGGAARAARGGASSRAWREADEGYEQDPYQQGQYAGYDQQGGGAGDGSEEGQQQGQGQGQGQGHAGSPAQRKRGYDHGYAGAHMDGSAMGGPYAAAGPGPWVPGMQRVPYHYEQALPAGKQLRVDPLMLGPPAQRGGAVVQQQPGPGEAAGGGPGPSAHPPEDGHGKVSEDWVAAQALMALLDVPQESKPPVMPPLAGPPGGQPSSSDAAPEDTKPIPLHMRPIQSAGVGGSIATPPGVGVGPLLLPPWAGLLLQGGLGALPPGLTASALAGLAGTALHGLPSLANNAPAIAAPSQQAQGGPAEQAAVTGQAAAAGSKGGPDPEHAPLQQLPPNLVFLDLS</sequence>
<dbReference type="GO" id="GO:0003677">
    <property type="term" value="F:DNA binding"/>
    <property type="evidence" value="ECO:0007669"/>
    <property type="project" value="UniProtKB-KW"/>
</dbReference>
<dbReference type="EMBL" id="HBFB01035181">
    <property type="protein sequence ID" value="CAD8695561.1"/>
    <property type="molecule type" value="Transcribed_RNA"/>
</dbReference>
<reference evidence="9" key="1">
    <citation type="submission" date="2021-01" db="EMBL/GenBank/DDBJ databases">
        <authorList>
            <person name="Corre E."/>
            <person name="Pelletier E."/>
            <person name="Niang G."/>
            <person name="Scheremetjew M."/>
            <person name="Finn R."/>
            <person name="Kale V."/>
            <person name="Holt S."/>
            <person name="Cochrane G."/>
            <person name="Meng A."/>
            <person name="Brown T."/>
            <person name="Cohen L."/>
        </authorList>
    </citation>
    <scope>NUCLEOTIDE SEQUENCE</scope>
    <source>
        <strain evidence="9">SAG 11-49</strain>
    </source>
</reference>
<dbReference type="InterPro" id="IPR003035">
    <property type="entry name" value="RWP-RK_dom"/>
</dbReference>
<evidence type="ECO:0000256" key="6">
    <source>
        <dbReference type="ARBA" id="ARBA00023242"/>
    </source>
</evidence>
<organism evidence="9">
    <name type="scientific">Chlamydomonas leiostraca</name>
    <dbReference type="NCBI Taxonomy" id="1034604"/>
    <lineage>
        <taxon>Eukaryota</taxon>
        <taxon>Viridiplantae</taxon>
        <taxon>Chlorophyta</taxon>
        <taxon>core chlorophytes</taxon>
        <taxon>Chlorophyceae</taxon>
        <taxon>CS clade</taxon>
        <taxon>Chlamydomonadales</taxon>
        <taxon>Chlamydomonadaceae</taxon>
        <taxon>Chlamydomonas</taxon>
    </lineage>
</organism>
<keyword evidence="2" id="KW-0805">Transcription regulation</keyword>
<protein>
    <recommendedName>
        <fullName evidence="8">RWP-RK domain-containing protein</fullName>
    </recommendedName>
</protein>
<feature type="region of interest" description="Disordered" evidence="7">
    <location>
        <begin position="156"/>
        <end position="248"/>
    </location>
</feature>
<dbReference type="Pfam" id="PF02042">
    <property type="entry name" value="RWP-RK"/>
    <property type="match status" value="1"/>
</dbReference>
<dbReference type="PANTHER" id="PTHR46373">
    <property type="entry name" value="PROTEIN RKD4"/>
    <property type="match status" value="1"/>
</dbReference>
<dbReference type="AlphaFoldDB" id="A0A7S0S418"/>
<keyword evidence="3" id="KW-0175">Coiled coil</keyword>
<feature type="region of interest" description="Disordered" evidence="7">
    <location>
        <begin position="1"/>
        <end position="47"/>
    </location>
</feature>
<feature type="domain" description="RWP-RK" evidence="8">
    <location>
        <begin position="32"/>
        <end position="118"/>
    </location>
</feature>
<feature type="region of interest" description="Disordered" evidence="7">
    <location>
        <begin position="299"/>
        <end position="335"/>
    </location>
</feature>
<evidence type="ECO:0000256" key="5">
    <source>
        <dbReference type="ARBA" id="ARBA00023163"/>
    </source>
</evidence>
<evidence type="ECO:0000256" key="7">
    <source>
        <dbReference type="SAM" id="MobiDB-lite"/>
    </source>
</evidence>
<dbReference type="GO" id="GO:0003700">
    <property type="term" value="F:DNA-binding transcription factor activity"/>
    <property type="evidence" value="ECO:0007669"/>
    <property type="project" value="InterPro"/>
</dbReference>
<feature type="region of interest" description="Disordered" evidence="7">
    <location>
        <begin position="355"/>
        <end position="399"/>
    </location>
</feature>
<evidence type="ECO:0000256" key="3">
    <source>
        <dbReference type="ARBA" id="ARBA00023054"/>
    </source>
</evidence>
<name>A0A7S0S418_9CHLO</name>
<feature type="compositionally biased region" description="Low complexity" evidence="7">
    <location>
        <begin position="194"/>
        <end position="206"/>
    </location>
</feature>
<evidence type="ECO:0000256" key="4">
    <source>
        <dbReference type="ARBA" id="ARBA00023125"/>
    </source>
</evidence>
<accession>A0A7S0S418</accession>
<keyword evidence="6" id="KW-0539">Nucleus</keyword>
<comment type="function">
    <text evidence="1">Putative transcription factor.</text>
</comment>
<feature type="compositionally biased region" description="Low complexity" evidence="7">
    <location>
        <begin position="463"/>
        <end position="484"/>
    </location>
</feature>
<keyword evidence="5" id="KW-0804">Transcription</keyword>
<dbReference type="PANTHER" id="PTHR46373:SF2">
    <property type="entry name" value="RWP-RK DOMAIN-CONTAINING PROTEIN"/>
    <property type="match status" value="1"/>
</dbReference>
<evidence type="ECO:0000256" key="1">
    <source>
        <dbReference type="ARBA" id="ARBA00004049"/>
    </source>
</evidence>
<proteinExistence type="predicted"/>
<feature type="compositionally biased region" description="Low complexity" evidence="7">
    <location>
        <begin position="300"/>
        <end position="315"/>
    </location>
</feature>